<protein>
    <recommendedName>
        <fullName evidence="7 8">Small ribosomal subunit protein bS20</fullName>
    </recommendedName>
</protein>
<dbReference type="GO" id="GO:0003735">
    <property type="term" value="F:structural constituent of ribosome"/>
    <property type="evidence" value="ECO:0007669"/>
    <property type="project" value="InterPro"/>
</dbReference>
<dbReference type="Proteomes" id="UP000298782">
    <property type="component" value="Chromosome"/>
</dbReference>
<reference evidence="10 11" key="1">
    <citation type="submission" date="2018-12" db="EMBL/GenBank/DDBJ databases">
        <authorList>
            <person name="Chong R.A."/>
        </authorList>
    </citation>
    <scope>NUCLEOTIDE SEQUENCE [LARGE SCALE GENOMIC DNA]</scope>
    <source>
        <strain evidence="10 11">Tca</strain>
    </source>
</reference>
<evidence type="ECO:0000313" key="10">
    <source>
        <dbReference type="EMBL" id="QCI26672.1"/>
    </source>
</evidence>
<dbReference type="FunFam" id="1.20.58.110:FF:000001">
    <property type="entry name" value="30S ribosomal protein S20"/>
    <property type="match status" value="1"/>
</dbReference>
<comment type="similarity">
    <text evidence="2 8">Belongs to the bacterial ribosomal protein bS20 family.</text>
</comment>
<keyword evidence="11" id="KW-1185">Reference proteome</keyword>
<dbReference type="GO" id="GO:0070181">
    <property type="term" value="F:small ribosomal subunit rRNA binding"/>
    <property type="evidence" value="ECO:0007669"/>
    <property type="project" value="TreeGrafter"/>
</dbReference>
<dbReference type="NCBIfam" id="TIGR00029">
    <property type="entry name" value="S20"/>
    <property type="match status" value="1"/>
</dbReference>
<gene>
    <name evidence="8" type="primary">rpsT</name>
    <name evidence="10" type="ORF">D9V80_00620</name>
</gene>
<evidence type="ECO:0000256" key="8">
    <source>
        <dbReference type="HAMAP-Rule" id="MF_00500"/>
    </source>
</evidence>
<evidence type="ECO:0000256" key="4">
    <source>
        <dbReference type="ARBA" id="ARBA00022884"/>
    </source>
</evidence>
<accession>A0A4D6YC40</accession>
<proteinExistence type="inferred from homology"/>
<evidence type="ECO:0000256" key="5">
    <source>
        <dbReference type="ARBA" id="ARBA00022980"/>
    </source>
</evidence>
<evidence type="ECO:0000256" key="6">
    <source>
        <dbReference type="ARBA" id="ARBA00023274"/>
    </source>
</evidence>
<sequence length="88" mass="10392">MANIKSSQKDMIKSKKKKMRNMSHRSMLKTFIKKVYIAISEKDKKKAEKAFYKMQPIIDRCAIQGLIHKNKAARHKSNLFRNIKNIKI</sequence>
<evidence type="ECO:0000256" key="1">
    <source>
        <dbReference type="ARBA" id="ARBA00003134"/>
    </source>
</evidence>
<dbReference type="OrthoDB" id="9807974at2"/>
<dbReference type="GO" id="GO:0015935">
    <property type="term" value="C:small ribosomal subunit"/>
    <property type="evidence" value="ECO:0007669"/>
    <property type="project" value="TreeGrafter"/>
</dbReference>
<dbReference type="InterPro" id="IPR002583">
    <property type="entry name" value="Ribosomal_bS20"/>
</dbReference>
<name>A0A4D6YC40_9GAMM</name>
<dbReference type="Pfam" id="PF01649">
    <property type="entry name" value="Ribosomal_S20p"/>
    <property type="match status" value="1"/>
</dbReference>
<evidence type="ECO:0000256" key="9">
    <source>
        <dbReference type="SAM" id="MobiDB-lite"/>
    </source>
</evidence>
<dbReference type="GO" id="GO:0005829">
    <property type="term" value="C:cytosol"/>
    <property type="evidence" value="ECO:0007669"/>
    <property type="project" value="TreeGrafter"/>
</dbReference>
<evidence type="ECO:0000256" key="3">
    <source>
        <dbReference type="ARBA" id="ARBA00022730"/>
    </source>
</evidence>
<dbReference type="PANTHER" id="PTHR33398:SF1">
    <property type="entry name" value="SMALL RIBOSOMAL SUBUNIT PROTEIN BS20C"/>
    <property type="match status" value="1"/>
</dbReference>
<dbReference type="SUPFAM" id="SSF46992">
    <property type="entry name" value="Ribosomal protein S20"/>
    <property type="match status" value="1"/>
</dbReference>
<feature type="compositionally biased region" description="Basic residues" evidence="9">
    <location>
        <begin position="14"/>
        <end position="24"/>
    </location>
</feature>
<dbReference type="RefSeq" id="WP_158353223.1">
    <property type="nucleotide sequence ID" value="NZ_CP034852.1"/>
</dbReference>
<comment type="function">
    <text evidence="1 8">Binds directly to 16S ribosomal RNA.</text>
</comment>
<keyword evidence="6 8" id="KW-0687">Ribonucleoprotein</keyword>
<reference evidence="10 11" key="2">
    <citation type="submission" date="2019-05" db="EMBL/GenBank/DDBJ databases">
        <title>Genome evolution of the obligate endosymbiont Buchnera aphidicola.</title>
        <authorList>
            <person name="Moran N.A."/>
        </authorList>
    </citation>
    <scope>NUCLEOTIDE SEQUENCE [LARGE SCALE GENOMIC DNA]</scope>
    <source>
        <strain evidence="10 11">Tca</strain>
    </source>
</reference>
<keyword evidence="4 8" id="KW-0694">RNA-binding</keyword>
<dbReference type="InterPro" id="IPR036510">
    <property type="entry name" value="Ribosomal_bS20_sf"/>
</dbReference>
<dbReference type="Gene3D" id="1.20.58.110">
    <property type="entry name" value="Ribosomal protein S20"/>
    <property type="match status" value="1"/>
</dbReference>
<feature type="region of interest" description="Disordered" evidence="9">
    <location>
        <begin position="1"/>
        <end position="24"/>
    </location>
</feature>
<evidence type="ECO:0000256" key="7">
    <source>
        <dbReference type="ARBA" id="ARBA00035136"/>
    </source>
</evidence>
<dbReference type="EMBL" id="CP034852">
    <property type="protein sequence ID" value="QCI26672.1"/>
    <property type="molecule type" value="Genomic_DNA"/>
</dbReference>
<organism evidence="10 11">
    <name type="scientific">Buchnera aphidicola</name>
    <name type="common">Thelaxes californica</name>
    <dbReference type="NCBI Taxonomy" id="1315998"/>
    <lineage>
        <taxon>Bacteria</taxon>
        <taxon>Pseudomonadati</taxon>
        <taxon>Pseudomonadota</taxon>
        <taxon>Gammaproteobacteria</taxon>
        <taxon>Enterobacterales</taxon>
        <taxon>Erwiniaceae</taxon>
        <taxon>Buchnera</taxon>
    </lineage>
</organism>
<keyword evidence="5 8" id="KW-0689">Ribosomal protein</keyword>
<dbReference type="GO" id="GO:0006412">
    <property type="term" value="P:translation"/>
    <property type="evidence" value="ECO:0007669"/>
    <property type="project" value="UniProtKB-UniRule"/>
</dbReference>
<evidence type="ECO:0000313" key="11">
    <source>
        <dbReference type="Proteomes" id="UP000298782"/>
    </source>
</evidence>
<keyword evidence="3 8" id="KW-0699">rRNA-binding</keyword>
<dbReference type="AlphaFoldDB" id="A0A4D6YC40"/>
<evidence type="ECO:0000256" key="2">
    <source>
        <dbReference type="ARBA" id="ARBA00007634"/>
    </source>
</evidence>
<dbReference type="PANTHER" id="PTHR33398">
    <property type="entry name" value="30S RIBOSOMAL PROTEIN S20"/>
    <property type="match status" value="1"/>
</dbReference>
<dbReference type="HAMAP" id="MF_00500">
    <property type="entry name" value="Ribosomal_bS20"/>
    <property type="match status" value="1"/>
</dbReference>